<evidence type="ECO:0000259" key="10">
    <source>
        <dbReference type="PROSITE" id="PS50089"/>
    </source>
</evidence>
<feature type="compositionally biased region" description="Basic and acidic residues" evidence="9">
    <location>
        <begin position="307"/>
        <end position="320"/>
    </location>
</feature>
<accession>A0A8K0H820</accession>
<feature type="compositionally biased region" description="Polar residues" evidence="9">
    <location>
        <begin position="231"/>
        <end position="241"/>
    </location>
</feature>
<feature type="domain" description="RING-type" evidence="10">
    <location>
        <begin position="579"/>
        <end position="620"/>
    </location>
</feature>
<reference evidence="11" key="1">
    <citation type="submission" date="2020-03" db="EMBL/GenBank/DDBJ databases">
        <title>A high-quality chromosome-level genome assembly of a woody plant with both climbing and erect habits, Rhamnella rubrinervis.</title>
        <authorList>
            <person name="Lu Z."/>
            <person name="Yang Y."/>
            <person name="Zhu X."/>
            <person name="Sun Y."/>
        </authorList>
    </citation>
    <scope>NUCLEOTIDE SEQUENCE</scope>
    <source>
        <strain evidence="11">BYM</strain>
        <tissue evidence="11">Leaf</tissue>
    </source>
</reference>
<name>A0A8K0H820_9ROSA</name>
<comment type="catalytic activity">
    <reaction evidence="1">
        <text>S-ubiquitinyl-[E2 ubiquitin-conjugating enzyme]-L-cysteine + [acceptor protein]-L-lysine = [E2 ubiquitin-conjugating enzyme]-L-cysteine + N(6)-ubiquitinyl-[acceptor protein]-L-lysine.</text>
        <dbReference type="EC" id="2.3.2.27"/>
    </reaction>
</comment>
<evidence type="ECO:0000256" key="1">
    <source>
        <dbReference type="ARBA" id="ARBA00000900"/>
    </source>
</evidence>
<sequence>MRSNTSECWVLFVFSSNDSTIDTEGTVFSSGKLVCICSDQPSENRIMDWFLLGSYFEVLTVSITPNNELVFSILFERCTPIYMDDYSGKRAVDGLVVSRKGSGLVLRETPNRRDNSAQFCNRIGCNGRLNSMKGAQIEKTKPSRSSLRSSSSSKEIIGSSSRICPTVGNPRKSFTESHKKLSSHLETDSSETSSVLDEPEVSELVASPGKIQKGLNLEAKSAESNEVSVIEAGSSSVASNTKPRRKFHQSSGLHNQDTLVSSSVPLGSKSASNATHASANRYGLRNLKCNSISDVVPSNCSSSDLSLGRRRETVKKRNSEGESSSTTRGKKMNGTPSVHNPSSSHGSTIVDSRRARYTPSNRDNGVASVRTRRSINGHTRARLSNQGSGNSSSRNDSSAVTPQHSQPEISMDMNSPGSAQQLSAEAPLVRPNSYSRPGSSGENLRSILPPGPAEVGLTRSFMNRDGLRRHNMDGIAEVLLALERIEHDEELTFEQILVLETNLFHNGLNFYDQHRDMRLDIDNMTYEELLALEERMGSVSTALTEEALSECLKRSTYQLASPEDACRGSDDGHNDDVKCSICQEEYVVGDEIGSLKCEHRFHVVCVHQWLRLKNWCPICKASAASPSPTPPTT</sequence>
<organism evidence="11 12">
    <name type="scientific">Rhamnella rubrinervis</name>
    <dbReference type="NCBI Taxonomy" id="2594499"/>
    <lineage>
        <taxon>Eukaryota</taxon>
        <taxon>Viridiplantae</taxon>
        <taxon>Streptophyta</taxon>
        <taxon>Embryophyta</taxon>
        <taxon>Tracheophyta</taxon>
        <taxon>Spermatophyta</taxon>
        <taxon>Magnoliopsida</taxon>
        <taxon>eudicotyledons</taxon>
        <taxon>Gunneridae</taxon>
        <taxon>Pentapetalae</taxon>
        <taxon>rosids</taxon>
        <taxon>fabids</taxon>
        <taxon>Rosales</taxon>
        <taxon>Rhamnaceae</taxon>
        <taxon>rhamnoid group</taxon>
        <taxon>Rhamneae</taxon>
        <taxon>Rhamnella</taxon>
    </lineage>
</organism>
<evidence type="ECO:0000256" key="5">
    <source>
        <dbReference type="ARBA" id="ARBA00022771"/>
    </source>
</evidence>
<dbReference type="PANTHER" id="PTHR22937:SF136">
    <property type="entry name" value="RING-TYPE E3 UBIQUITIN TRANSFERASE"/>
    <property type="match status" value="1"/>
</dbReference>
<feature type="region of interest" description="Disordered" evidence="9">
    <location>
        <begin position="297"/>
        <end position="454"/>
    </location>
</feature>
<evidence type="ECO:0000256" key="2">
    <source>
        <dbReference type="ARBA" id="ARBA00012483"/>
    </source>
</evidence>
<evidence type="ECO:0000256" key="6">
    <source>
        <dbReference type="ARBA" id="ARBA00022786"/>
    </source>
</evidence>
<evidence type="ECO:0000313" key="11">
    <source>
        <dbReference type="EMBL" id="KAF3447647.1"/>
    </source>
</evidence>
<dbReference type="SMART" id="SM00184">
    <property type="entry name" value="RING"/>
    <property type="match status" value="1"/>
</dbReference>
<dbReference type="EC" id="2.3.2.27" evidence="2"/>
<dbReference type="AlphaFoldDB" id="A0A8K0H820"/>
<keyword evidence="6" id="KW-0833">Ubl conjugation pathway</keyword>
<dbReference type="GO" id="GO:0061630">
    <property type="term" value="F:ubiquitin protein ligase activity"/>
    <property type="evidence" value="ECO:0007669"/>
    <property type="project" value="UniProtKB-EC"/>
</dbReference>
<dbReference type="InterPro" id="IPR013083">
    <property type="entry name" value="Znf_RING/FYVE/PHD"/>
</dbReference>
<evidence type="ECO:0000256" key="7">
    <source>
        <dbReference type="ARBA" id="ARBA00022833"/>
    </source>
</evidence>
<dbReference type="GO" id="GO:0008270">
    <property type="term" value="F:zinc ion binding"/>
    <property type="evidence" value="ECO:0007669"/>
    <property type="project" value="UniProtKB-KW"/>
</dbReference>
<dbReference type="PANTHER" id="PTHR22937">
    <property type="entry name" value="E3 UBIQUITIN-PROTEIN LIGASE RNF165"/>
    <property type="match status" value="1"/>
</dbReference>
<feature type="compositionally biased region" description="Low complexity" evidence="9">
    <location>
        <begin position="143"/>
        <end position="163"/>
    </location>
</feature>
<dbReference type="InterPro" id="IPR001841">
    <property type="entry name" value="Znf_RING"/>
</dbReference>
<dbReference type="FunFam" id="3.30.40.10:FF:000504">
    <property type="entry name" value="E3 ubiquitin-protein ligase arkadia"/>
    <property type="match status" value="1"/>
</dbReference>
<feature type="compositionally biased region" description="Polar residues" evidence="9">
    <location>
        <begin position="334"/>
        <end position="350"/>
    </location>
</feature>
<feature type="compositionally biased region" description="Basic residues" evidence="9">
    <location>
        <begin position="370"/>
        <end position="381"/>
    </location>
</feature>
<feature type="compositionally biased region" description="Low complexity" evidence="9">
    <location>
        <begin position="384"/>
        <end position="398"/>
    </location>
</feature>
<evidence type="ECO:0000256" key="8">
    <source>
        <dbReference type="PROSITE-ProRule" id="PRU00175"/>
    </source>
</evidence>
<comment type="caution">
    <text evidence="11">The sequence shown here is derived from an EMBL/GenBank/DDBJ whole genome shotgun (WGS) entry which is preliminary data.</text>
</comment>
<proteinExistence type="predicted"/>
<feature type="compositionally biased region" description="Basic and acidic residues" evidence="9">
    <location>
        <begin position="173"/>
        <end position="187"/>
    </location>
</feature>
<keyword evidence="4" id="KW-0479">Metal-binding</keyword>
<evidence type="ECO:0000256" key="4">
    <source>
        <dbReference type="ARBA" id="ARBA00022723"/>
    </source>
</evidence>
<dbReference type="Pfam" id="PF13639">
    <property type="entry name" value="zf-RING_2"/>
    <property type="match status" value="1"/>
</dbReference>
<dbReference type="Proteomes" id="UP000796880">
    <property type="component" value="Unassembled WGS sequence"/>
</dbReference>
<feature type="region of interest" description="Disordered" evidence="9">
    <location>
        <begin position="136"/>
        <end position="207"/>
    </location>
</feature>
<dbReference type="InterPro" id="IPR045191">
    <property type="entry name" value="MBR1/2-like"/>
</dbReference>
<dbReference type="Gene3D" id="3.30.40.10">
    <property type="entry name" value="Zinc/RING finger domain, C3HC4 (zinc finger)"/>
    <property type="match status" value="1"/>
</dbReference>
<evidence type="ECO:0000256" key="3">
    <source>
        <dbReference type="ARBA" id="ARBA00022679"/>
    </source>
</evidence>
<keyword evidence="3" id="KW-0808">Transferase</keyword>
<keyword evidence="5 8" id="KW-0863">Zinc-finger</keyword>
<feature type="region of interest" description="Disordered" evidence="9">
    <location>
        <begin position="231"/>
        <end position="273"/>
    </location>
</feature>
<keyword evidence="12" id="KW-1185">Reference proteome</keyword>
<gene>
    <name evidence="11" type="ORF">FNV43_RR12834</name>
</gene>
<feature type="compositionally biased region" description="Polar residues" evidence="9">
    <location>
        <begin position="432"/>
        <end position="443"/>
    </location>
</feature>
<keyword evidence="7" id="KW-0862">Zinc</keyword>
<dbReference type="PROSITE" id="PS50089">
    <property type="entry name" value="ZF_RING_2"/>
    <property type="match status" value="1"/>
</dbReference>
<dbReference type="SUPFAM" id="SSF57850">
    <property type="entry name" value="RING/U-box"/>
    <property type="match status" value="1"/>
</dbReference>
<protein>
    <recommendedName>
        <fullName evidence="2">RING-type E3 ubiquitin transferase</fullName>
        <ecNumber evidence="2">2.3.2.27</ecNumber>
    </recommendedName>
</protein>
<feature type="compositionally biased region" description="Polar residues" evidence="9">
    <location>
        <begin position="249"/>
        <end position="273"/>
    </location>
</feature>
<evidence type="ECO:0000256" key="9">
    <source>
        <dbReference type="SAM" id="MobiDB-lite"/>
    </source>
</evidence>
<feature type="compositionally biased region" description="Polar residues" evidence="9">
    <location>
        <begin position="399"/>
        <end position="423"/>
    </location>
</feature>
<evidence type="ECO:0000313" key="12">
    <source>
        <dbReference type="Proteomes" id="UP000796880"/>
    </source>
</evidence>
<dbReference type="OrthoDB" id="8062037at2759"/>
<dbReference type="EMBL" id="VOIH02000005">
    <property type="protein sequence ID" value="KAF3447647.1"/>
    <property type="molecule type" value="Genomic_DNA"/>
</dbReference>